<proteinExistence type="predicted"/>
<dbReference type="GO" id="GO:1990904">
    <property type="term" value="C:ribonucleoprotein complex"/>
    <property type="evidence" value="ECO:0007669"/>
    <property type="project" value="UniProtKB-KW"/>
</dbReference>
<dbReference type="AlphaFoldDB" id="A0A1J3EP14"/>
<dbReference type="EMBL" id="GEVK01019513">
    <property type="protein sequence ID" value="JAU33319.1"/>
    <property type="molecule type" value="Transcribed_RNA"/>
</dbReference>
<organism evidence="2">
    <name type="scientific">Noccaea caerulescens</name>
    <name type="common">Alpine penny-cress</name>
    <name type="synonym">Thlaspi caerulescens</name>
    <dbReference type="NCBI Taxonomy" id="107243"/>
    <lineage>
        <taxon>Eukaryota</taxon>
        <taxon>Viridiplantae</taxon>
        <taxon>Streptophyta</taxon>
        <taxon>Embryophyta</taxon>
        <taxon>Tracheophyta</taxon>
        <taxon>Spermatophyta</taxon>
        <taxon>Magnoliopsida</taxon>
        <taxon>eudicotyledons</taxon>
        <taxon>Gunneridae</taxon>
        <taxon>Pentapetalae</taxon>
        <taxon>rosids</taxon>
        <taxon>malvids</taxon>
        <taxon>Brassicales</taxon>
        <taxon>Brassicaceae</taxon>
        <taxon>Coluteocarpeae</taxon>
        <taxon>Noccaea</taxon>
    </lineage>
</organism>
<feature type="compositionally biased region" description="Basic and acidic residues" evidence="1">
    <location>
        <begin position="1"/>
        <end position="15"/>
    </location>
</feature>
<sequence length="104" mass="12762">MEIRTNTDKRKRYEEYDSGSSRRQQSHRSSYKHSDQRDDELAKSKRYSVERKSYHQTTHRSSQRKSSSDYKTKRDDDPYDRRSQRSRNENAFEDRYDPTEKELT</sequence>
<evidence type="ECO:0000313" key="2">
    <source>
        <dbReference type="EMBL" id="JAU33319.1"/>
    </source>
</evidence>
<gene>
    <name evidence="2" type="ORF">LC_TR6529_c0_g1_i1_g.22062</name>
</gene>
<feature type="compositionally biased region" description="Basic and acidic residues" evidence="1">
    <location>
        <begin position="32"/>
        <end position="53"/>
    </location>
</feature>
<feature type="compositionally biased region" description="Basic and acidic residues" evidence="1">
    <location>
        <begin position="66"/>
        <end position="104"/>
    </location>
</feature>
<name>A0A1J3EP14_NOCCA</name>
<feature type="region of interest" description="Disordered" evidence="1">
    <location>
        <begin position="1"/>
        <end position="104"/>
    </location>
</feature>
<keyword evidence="2" id="KW-0687">Ribonucleoprotein</keyword>
<protein>
    <submittedName>
        <fullName evidence="2">U11/U12 small nuclear ribonucleoprotein 48 kDa protein</fullName>
    </submittedName>
</protein>
<evidence type="ECO:0000256" key="1">
    <source>
        <dbReference type="SAM" id="MobiDB-lite"/>
    </source>
</evidence>
<reference evidence="2" key="1">
    <citation type="submission" date="2016-07" db="EMBL/GenBank/DDBJ databases">
        <title>De novo transcriptome assembly of four accessions of the metal hyperaccumulator plant Noccaea caerulescens.</title>
        <authorList>
            <person name="Blande D."/>
            <person name="Halimaa P."/>
            <person name="Tervahauta A.I."/>
            <person name="Aarts M.G."/>
            <person name="Karenlampi S.O."/>
        </authorList>
    </citation>
    <scope>NUCLEOTIDE SEQUENCE</scope>
</reference>
<accession>A0A1J3EP14</accession>